<dbReference type="EMBL" id="OA882345">
    <property type="protein sequence ID" value="CAD7274831.1"/>
    <property type="molecule type" value="Genomic_DNA"/>
</dbReference>
<keyword evidence="3" id="KW-1185">Reference proteome</keyword>
<organism evidence="2">
    <name type="scientific">Notodromas monacha</name>
    <dbReference type="NCBI Taxonomy" id="399045"/>
    <lineage>
        <taxon>Eukaryota</taxon>
        <taxon>Metazoa</taxon>
        <taxon>Ecdysozoa</taxon>
        <taxon>Arthropoda</taxon>
        <taxon>Crustacea</taxon>
        <taxon>Oligostraca</taxon>
        <taxon>Ostracoda</taxon>
        <taxon>Podocopa</taxon>
        <taxon>Podocopida</taxon>
        <taxon>Cypridocopina</taxon>
        <taxon>Cypridoidea</taxon>
        <taxon>Cyprididae</taxon>
        <taxon>Notodromas</taxon>
    </lineage>
</organism>
<evidence type="ECO:0000256" key="1">
    <source>
        <dbReference type="SAM" id="Phobius"/>
    </source>
</evidence>
<dbReference type="OrthoDB" id="10050858at2759"/>
<evidence type="ECO:0000313" key="2">
    <source>
        <dbReference type="EMBL" id="CAD7274831.1"/>
    </source>
</evidence>
<dbReference type="Proteomes" id="UP000678499">
    <property type="component" value="Unassembled WGS sequence"/>
</dbReference>
<evidence type="ECO:0000313" key="3">
    <source>
        <dbReference type="Proteomes" id="UP000678499"/>
    </source>
</evidence>
<accession>A0A7R9BGD2</accession>
<reference evidence="2" key="1">
    <citation type="submission" date="2020-11" db="EMBL/GenBank/DDBJ databases">
        <authorList>
            <person name="Tran Van P."/>
        </authorList>
    </citation>
    <scope>NUCLEOTIDE SEQUENCE</scope>
</reference>
<feature type="transmembrane region" description="Helical" evidence="1">
    <location>
        <begin position="6"/>
        <end position="27"/>
    </location>
</feature>
<sequence length="234" mass="26626">MSKGLIVGQMAAMCWMSFFAFDAFLAISDLNGFLRSKPLNCSMMASLVYCPQNSFGFKFGGSDEAWKVAFGLIHSATKLMVNESQWDRMGGLLYFMLSIVSLTVLAQNWCSLDVAVWCFRLQYPWNVVWYFLCTGVAFFCVGLSLSYPCGMICSGTARERHSSESLRRLKNHHPHGSIVWILLMMMIHPVMTVDRLLLAVGFKIYYDLVCKIDEEDLKYGKLMMAKKKVCLNDF</sequence>
<dbReference type="AlphaFoldDB" id="A0A7R9BGD2"/>
<feature type="transmembrane region" description="Helical" evidence="1">
    <location>
        <begin position="92"/>
        <end position="109"/>
    </location>
</feature>
<keyword evidence="1" id="KW-0812">Transmembrane</keyword>
<name>A0A7R9BGD2_9CRUS</name>
<protein>
    <submittedName>
        <fullName evidence="2">Uncharacterized protein</fullName>
    </submittedName>
</protein>
<feature type="transmembrane region" description="Helical" evidence="1">
    <location>
        <begin position="178"/>
        <end position="198"/>
    </location>
</feature>
<gene>
    <name evidence="2" type="ORF">NMOB1V02_LOCUS2651</name>
</gene>
<feature type="transmembrane region" description="Helical" evidence="1">
    <location>
        <begin position="129"/>
        <end position="157"/>
    </location>
</feature>
<keyword evidence="1" id="KW-1133">Transmembrane helix</keyword>
<keyword evidence="1" id="KW-0472">Membrane</keyword>
<dbReference type="EMBL" id="CAJPEX010000308">
    <property type="protein sequence ID" value="CAG0914983.1"/>
    <property type="molecule type" value="Genomic_DNA"/>
</dbReference>
<proteinExistence type="predicted"/>